<dbReference type="EMBL" id="CP003364">
    <property type="protein sequence ID" value="AGA26444.1"/>
    <property type="molecule type" value="Genomic_DNA"/>
</dbReference>
<dbReference type="AlphaFoldDB" id="L0DAP7"/>
<protein>
    <submittedName>
        <fullName evidence="2">Uncharacterized protein</fullName>
    </submittedName>
</protein>
<evidence type="ECO:0000313" key="3">
    <source>
        <dbReference type="Proteomes" id="UP000010798"/>
    </source>
</evidence>
<keyword evidence="3" id="KW-1185">Reference proteome</keyword>
<accession>L0DAP7</accession>
<gene>
    <name evidence="2" type="ordered locus">Sinac_2109</name>
</gene>
<organism evidence="2 3">
    <name type="scientific">Singulisphaera acidiphila (strain ATCC BAA-1392 / DSM 18658 / VKM B-2454 / MOB10)</name>
    <dbReference type="NCBI Taxonomy" id="886293"/>
    <lineage>
        <taxon>Bacteria</taxon>
        <taxon>Pseudomonadati</taxon>
        <taxon>Planctomycetota</taxon>
        <taxon>Planctomycetia</taxon>
        <taxon>Isosphaerales</taxon>
        <taxon>Isosphaeraceae</taxon>
        <taxon>Singulisphaera</taxon>
    </lineage>
</organism>
<feature type="region of interest" description="Disordered" evidence="1">
    <location>
        <begin position="37"/>
        <end position="57"/>
    </location>
</feature>
<reference evidence="2 3" key="1">
    <citation type="submission" date="2012-02" db="EMBL/GenBank/DDBJ databases">
        <title>Complete sequence of chromosome of Singulisphaera acidiphila DSM 18658.</title>
        <authorList>
            <consortium name="US DOE Joint Genome Institute (JGI-PGF)"/>
            <person name="Lucas S."/>
            <person name="Copeland A."/>
            <person name="Lapidus A."/>
            <person name="Glavina del Rio T."/>
            <person name="Dalin E."/>
            <person name="Tice H."/>
            <person name="Bruce D."/>
            <person name="Goodwin L."/>
            <person name="Pitluck S."/>
            <person name="Peters L."/>
            <person name="Ovchinnikova G."/>
            <person name="Chertkov O."/>
            <person name="Kyrpides N."/>
            <person name="Mavromatis K."/>
            <person name="Ivanova N."/>
            <person name="Brettin T."/>
            <person name="Detter J.C."/>
            <person name="Han C."/>
            <person name="Larimer F."/>
            <person name="Land M."/>
            <person name="Hauser L."/>
            <person name="Markowitz V."/>
            <person name="Cheng J.-F."/>
            <person name="Hugenholtz P."/>
            <person name="Woyke T."/>
            <person name="Wu D."/>
            <person name="Tindall B."/>
            <person name="Pomrenke H."/>
            <person name="Brambilla E."/>
            <person name="Klenk H.-P."/>
            <person name="Eisen J.A."/>
        </authorList>
    </citation>
    <scope>NUCLEOTIDE SEQUENCE [LARGE SCALE GENOMIC DNA]</scope>
    <source>
        <strain evidence="3">ATCC BAA-1392 / DSM 18658 / VKM B-2454 / MOB10</strain>
    </source>
</reference>
<feature type="compositionally biased region" description="Polar residues" evidence="1">
    <location>
        <begin position="37"/>
        <end position="47"/>
    </location>
</feature>
<dbReference type="RefSeq" id="WP_015245611.1">
    <property type="nucleotide sequence ID" value="NC_019892.1"/>
</dbReference>
<evidence type="ECO:0000256" key="1">
    <source>
        <dbReference type="SAM" id="MobiDB-lite"/>
    </source>
</evidence>
<name>L0DAP7_SINAD</name>
<dbReference type="OrthoDB" id="291694at2"/>
<evidence type="ECO:0000313" key="2">
    <source>
        <dbReference type="EMBL" id="AGA26444.1"/>
    </source>
</evidence>
<dbReference type="HOGENOM" id="CLU_2540758_0_0_0"/>
<dbReference type="KEGG" id="saci:Sinac_2109"/>
<dbReference type="eggNOG" id="COG3609">
    <property type="taxonomic scope" value="Bacteria"/>
</dbReference>
<dbReference type="Proteomes" id="UP000010798">
    <property type="component" value="Chromosome"/>
</dbReference>
<sequence>MTIHLPKDVEIAIEAAVQSGHFASVDDALAVAWRNFQQQQKPQQAGSETPDPLLGSMRDYADEMDEIVADAMKQRREEPWRVLPGE</sequence>
<proteinExistence type="predicted"/>